<name>A0A5S3YSX5_9GAMM</name>
<dbReference type="CDD" id="cd03020">
    <property type="entry name" value="DsbA_DsbC_DsbG"/>
    <property type="match status" value="1"/>
</dbReference>
<dbReference type="InterPro" id="IPR033954">
    <property type="entry name" value="DiS-bond_Isoase_DsbC/G"/>
</dbReference>
<dbReference type="SUPFAM" id="SSF52833">
    <property type="entry name" value="Thioredoxin-like"/>
    <property type="match status" value="1"/>
</dbReference>
<dbReference type="EMBL" id="PNCM01000028">
    <property type="protein sequence ID" value="TMP79674.1"/>
    <property type="molecule type" value="Genomic_DNA"/>
</dbReference>
<dbReference type="InterPro" id="IPR051470">
    <property type="entry name" value="Thiol:disulfide_interchange"/>
</dbReference>
<gene>
    <name evidence="3" type="ORF">CWB73_12920</name>
</gene>
<evidence type="ECO:0000259" key="2">
    <source>
        <dbReference type="Pfam" id="PF13098"/>
    </source>
</evidence>
<keyword evidence="1" id="KW-0732">Signal</keyword>
<comment type="function">
    <text evidence="1">Required for disulfide bond formation in some periplasmic proteins. Acts by transferring its disulfide bond to other proteins and is reduced in the process.</text>
</comment>
<reference evidence="3 4" key="1">
    <citation type="submission" date="2017-12" db="EMBL/GenBank/DDBJ databases">
        <authorList>
            <person name="Paulsen S."/>
            <person name="Gram L.K."/>
        </authorList>
    </citation>
    <scope>NUCLEOTIDE SEQUENCE [LARGE SCALE GENOMIC DNA]</scope>
    <source>
        <strain evidence="3 4">S1189</strain>
    </source>
</reference>
<comment type="subcellular location">
    <subcellularLocation>
        <location evidence="1">Periplasm</location>
    </subcellularLocation>
</comment>
<keyword evidence="1" id="KW-0574">Periplasm</keyword>
<feature type="domain" description="Thioredoxin-like fold" evidence="2">
    <location>
        <begin position="122"/>
        <end position="249"/>
    </location>
</feature>
<comment type="similarity">
    <text evidence="1">Belongs to the thioredoxin family. DsbC subfamily.</text>
</comment>
<feature type="signal peptide" evidence="1">
    <location>
        <begin position="1"/>
        <end position="20"/>
    </location>
</feature>
<dbReference type="AlphaFoldDB" id="A0A5S3YSX5"/>
<evidence type="ECO:0000313" key="4">
    <source>
        <dbReference type="Proteomes" id="UP000307362"/>
    </source>
</evidence>
<evidence type="ECO:0000256" key="1">
    <source>
        <dbReference type="RuleBase" id="RU364038"/>
    </source>
</evidence>
<proteinExistence type="inferred from homology"/>
<organism evidence="3 4">
    <name type="scientific">Pseudoalteromonas phenolica</name>
    <dbReference type="NCBI Taxonomy" id="161398"/>
    <lineage>
        <taxon>Bacteria</taxon>
        <taxon>Pseudomonadati</taxon>
        <taxon>Pseudomonadota</taxon>
        <taxon>Gammaproteobacteria</taxon>
        <taxon>Alteromonadales</taxon>
        <taxon>Pseudoalteromonadaceae</taxon>
        <taxon>Pseudoalteromonas</taxon>
    </lineage>
</organism>
<dbReference type="PANTHER" id="PTHR35272:SF3">
    <property type="entry name" value="THIOL:DISULFIDE INTERCHANGE PROTEIN DSBC"/>
    <property type="match status" value="1"/>
</dbReference>
<dbReference type="OrthoDB" id="12976at2"/>
<sequence length="253" mass="27993">MRAFYKLSILPLISSVFVYANIVSAETSTQHLSAYTNQVLDKKLSTLLGPQAKFEITQFNNTFDRIKIDNQILLASKNGQYLFWGKVIDTSSRADLIELANQQHRLALVASIPREKLLTYTAKKEQHKLTIFTDIDCPFCRKLHTQIKDLNQHGVTVDYVMLPRGKAGSAVFNKTVNALCAANPQAAMDSAMHNGNVESSTQANQTCVNNLKAQQALAQTFGFSATPTILFANGEIVPGLMTTKEILNKLNTL</sequence>
<keyword evidence="1" id="KW-0676">Redox-active center</keyword>
<evidence type="ECO:0000313" key="3">
    <source>
        <dbReference type="EMBL" id="TMP79674.1"/>
    </source>
</evidence>
<reference evidence="4" key="2">
    <citation type="submission" date="2019-06" db="EMBL/GenBank/DDBJ databases">
        <title>Co-occurence of chitin degradation, pigmentation and bioactivity in marine Pseudoalteromonas.</title>
        <authorList>
            <person name="Sonnenschein E.C."/>
            <person name="Bech P.K."/>
        </authorList>
    </citation>
    <scope>NUCLEOTIDE SEQUENCE [LARGE SCALE GENOMIC DNA]</scope>
    <source>
        <strain evidence="4">S1189</strain>
    </source>
</reference>
<feature type="chain" id="PRO_5024468471" description="Thiol:disulfide interchange protein" evidence="1">
    <location>
        <begin position="21"/>
        <end position="253"/>
    </location>
</feature>
<comment type="caution">
    <text evidence="3">The sequence shown here is derived from an EMBL/GenBank/DDBJ whole genome shotgun (WGS) entry which is preliminary data.</text>
</comment>
<dbReference type="InterPro" id="IPR012336">
    <property type="entry name" value="Thioredoxin-like_fold"/>
</dbReference>
<dbReference type="Gene3D" id="3.40.30.10">
    <property type="entry name" value="Glutaredoxin"/>
    <property type="match status" value="1"/>
</dbReference>
<accession>A0A5S3YSX5</accession>
<dbReference type="Proteomes" id="UP000307362">
    <property type="component" value="Unassembled WGS sequence"/>
</dbReference>
<dbReference type="Pfam" id="PF13098">
    <property type="entry name" value="Thioredoxin_2"/>
    <property type="match status" value="1"/>
</dbReference>
<dbReference type="RefSeq" id="WP_138567978.1">
    <property type="nucleotide sequence ID" value="NZ_PNCM01000028.1"/>
</dbReference>
<dbReference type="GO" id="GO:0042597">
    <property type="term" value="C:periplasmic space"/>
    <property type="evidence" value="ECO:0007669"/>
    <property type="project" value="UniProtKB-SubCell"/>
</dbReference>
<dbReference type="InterPro" id="IPR036249">
    <property type="entry name" value="Thioredoxin-like_sf"/>
</dbReference>
<dbReference type="PANTHER" id="PTHR35272">
    <property type="entry name" value="THIOL:DISULFIDE INTERCHANGE PROTEIN DSBC-RELATED"/>
    <property type="match status" value="1"/>
</dbReference>
<protein>
    <recommendedName>
        <fullName evidence="1">Thiol:disulfide interchange protein</fullName>
    </recommendedName>
</protein>